<sequence length="138" mass="14829">MRQADQWWSALEDARAPWFSHLPPEAPARLTAAARRARNLGAPGPGAHTAPTVPTALELLGYVGPSAEQALAEDYGLVQEAVSGGAWSRAGWTSARLLASPTWELLVLHAADLERLYGPGAWSLAVDAVRDARARRRL</sequence>
<name>A0A7C5WWR9_9DEIN</name>
<accession>A0A7C5WWR9</accession>
<organism evidence="1">
    <name type="scientific">Oceanithermus profundus</name>
    <dbReference type="NCBI Taxonomy" id="187137"/>
    <lineage>
        <taxon>Bacteria</taxon>
        <taxon>Thermotogati</taxon>
        <taxon>Deinococcota</taxon>
        <taxon>Deinococci</taxon>
        <taxon>Thermales</taxon>
        <taxon>Thermaceae</taxon>
        <taxon>Oceanithermus</taxon>
    </lineage>
</organism>
<dbReference type="AlphaFoldDB" id="A0A7C5WWR9"/>
<evidence type="ECO:0000313" key="1">
    <source>
        <dbReference type="EMBL" id="HHO58520.1"/>
    </source>
</evidence>
<reference evidence="1" key="1">
    <citation type="journal article" date="2020" name="mSystems">
        <title>Genome- and Community-Level Interaction Insights into Carbon Utilization and Element Cycling Functions of Hydrothermarchaeota in Hydrothermal Sediment.</title>
        <authorList>
            <person name="Zhou Z."/>
            <person name="Liu Y."/>
            <person name="Xu W."/>
            <person name="Pan J."/>
            <person name="Luo Z.H."/>
            <person name="Li M."/>
        </authorList>
    </citation>
    <scope>NUCLEOTIDE SEQUENCE [LARGE SCALE GENOMIC DNA]</scope>
    <source>
        <strain evidence="1">HyVt-523</strain>
    </source>
</reference>
<protein>
    <submittedName>
        <fullName evidence="1">Uncharacterized protein</fullName>
    </submittedName>
</protein>
<dbReference type="Proteomes" id="UP000886105">
    <property type="component" value="Unassembled WGS sequence"/>
</dbReference>
<dbReference type="EMBL" id="DRNZ01000309">
    <property type="protein sequence ID" value="HHO58520.1"/>
    <property type="molecule type" value="Genomic_DNA"/>
</dbReference>
<proteinExistence type="predicted"/>
<gene>
    <name evidence="1" type="ORF">ENJ85_05030</name>
</gene>
<comment type="caution">
    <text evidence="1">The sequence shown here is derived from an EMBL/GenBank/DDBJ whole genome shotgun (WGS) entry which is preliminary data.</text>
</comment>